<reference evidence="2 5" key="2">
    <citation type="submission" date="2024-06" db="EMBL/GenBank/DDBJ databases">
        <title>Genomic Encyclopedia of Type Strains, Phase IV (KMG-IV): sequencing the most valuable type-strain genomes for metagenomic binning, comparative biology and taxonomic classification.</title>
        <authorList>
            <person name="Goeker M."/>
        </authorList>
    </citation>
    <scope>NUCLEOTIDE SEQUENCE [LARGE SCALE GENOMIC DNA]</scope>
    <source>
        <strain evidence="2 5">D-501</strain>
    </source>
</reference>
<dbReference type="InterPro" id="IPR034904">
    <property type="entry name" value="FSCA_dom_sf"/>
</dbReference>
<evidence type="ECO:0000259" key="1">
    <source>
        <dbReference type="Pfam" id="PF01883"/>
    </source>
</evidence>
<accession>A0A5C1Q3F8</accession>
<gene>
    <name evidence="2" type="ORF">ABIC99_000889</name>
    <name evidence="3" type="ORF">EWH46_15705</name>
</gene>
<evidence type="ECO:0000313" key="5">
    <source>
        <dbReference type="Proteomes" id="UP001549111"/>
    </source>
</evidence>
<feature type="domain" description="MIP18 family-like" evidence="1">
    <location>
        <begin position="35"/>
        <end position="93"/>
    </location>
</feature>
<keyword evidence="5" id="KW-1185">Reference proteome</keyword>
<sequence>MAVTRRPIWMRTAPADLAPPPPEPPRLGGDAAIAAQVLEALRTVRERGDGPDIVSSGRVHAIEVGPDEAVLTLRLDGGRCGSAQVLAELAFDVMRQQLAPLDLDLYLRHEHSGGCPNH</sequence>
<dbReference type="RefSeq" id="WP_149504699.1">
    <property type="nucleotide sequence ID" value="NZ_CP035708.1"/>
</dbReference>
<dbReference type="InterPro" id="IPR002744">
    <property type="entry name" value="MIP18-like"/>
</dbReference>
<dbReference type="KEGG" id="snn:EWH46_15705"/>
<dbReference type="Pfam" id="PF01883">
    <property type="entry name" value="FeS_assembly_P"/>
    <property type="match status" value="1"/>
</dbReference>
<dbReference type="EMBL" id="JBEPLS010000002">
    <property type="protein sequence ID" value="MET3603105.1"/>
    <property type="molecule type" value="Genomic_DNA"/>
</dbReference>
<reference evidence="3 4" key="1">
    <citation type="submission" date="2019-02" db="EMBL/GenBank/DDBJ databases">
        <title>Complete Genome Sequence and Methylome Analysis of Sphaerotilus natans subsp. sulfidivorans D-507.</title>
        <authorList>
            <person name="Fomenkov A."/>
            <person name="Gridneva E."/>
            <person name="Smolyakov D."/>
            <person name="Dubinina G."/>
            <person name="Vincze T."/>
            <person name="Grabovich M."/>
            <person name="Roberts R.J."/>
        </authorList>
    </citation>
    <scope>NUCLEOTIDE SEQUENCE [LARGE SCALE GENOMIC DNA]</scope>
    <source>
        <strain evidence="3 4">D-507</strain>
    </source>
</reference>
<dbReference type="AlphaFoldDB" id="A0A5C1Q3F8"/>
<protein>
    <submittedName>
        <fullName evidence="3">DUF59 domain-containing protein</fullName>
    </submittedName>
</protein>
<dbReference type="Proteomes" id="UP001549111">
    <property type="component" value="Unassembled WGS sequence"/>
</dbReference>
<evidence type="ECO:0000313" key="2">
    <source>
        <dbReference type="EMBL" id="MET3603105.1"/>
    </source>
</evidence>
<evidence type="ECO:0000313" key="4">
    <source>
        <dbReference type="Proteomes" id="UP000323522"/>
    </source>
</evidence>
<name>A0A5C1Q3F8_9BURK</name>
<evidence type="ECO:0000313" key="3">
    <source>
        <dbReference type="EMBL" id="QEN02067.1"/>
    </source>
</evidence>
<dbReference type="Proteomes" id="UP000323522">
    <property type="component" value="Chromosome"/>
</dbReference>
<proteinExistence type="predicted"/>
<organism evidence="3 4">
    <name type="scientific">Sphaerotilus sulfidivorans</name>
    <dbReference type="NCBI Taxonomy" id="639200"/>
    <lineage>
        <taxon>Bacteria</taxon>
        <taxon>Pseudomonadati</taxon>
        <taxon>Pseudomonadota</taxon>
        <taxon>Betaproteobacteria</taxon>
        <taxon>Burkholderiales</taxon>
        <taxon>Sphaerotilaceae</taxon>
        <taxon>Sphaerotilus</taxon>
    </lineage>
</organism>
<dbReference type="EMBL" id="CP035708">
    <property type="protein sequence ID" value="QEN02067.1"/>
    <property type="molecule type" value="Genomic_DNA"/>
</dbReference>
<dbReference type="SUPFAM" id="SSF117916">
    <property type="entry name" value="Fe-S cluster assembly (FSCA) domain-like"/>
    <property type="match status" value="1"/>
</dbReference>